<dbReference type="GO" id="GO:0006364">
    <property type="term" value="P:rRNA processing"/>
    <property type="evidence" value="ECO:0007669"/>
    <property type="project" value="UniProtKB-KW"/>
</dbReference>
<reference evidence="11" key="1">
    <citation type="submission" date="2023-07" db="EMBL/GenBank/DDBJ databases">
        <title>A draft genome of Kazachstania heterogenica Y-27499.</title>
        <authorList>
            <person name="Donic C."/>
            <person name="Kralova J.S."/>
            <person name="Fidel L."/>
            <person name="Ben-Dor S."/>
            <person name="Jung S."/>
        </authorList>
    </citation>
    <scope>NUCLEOTIDE SEQUENCE [LARGE SCALE GENOMIC DNA]</scope>
    <source>
        <strain evidence="11">Y27499</strain>
    </source>
</reference>
<organism evidence="10 11">
    <name type="scientific">Arxiozyma heterogenica</name>
    <dbReference type="NCBI Taxonomy" id="278026"/>
    <lineage>
        <taxon>Eukaryota</taxon>
        <taxon>Fungi</taxon>
        <taxon>Dikarya</taxon>
        <taxon>Ascomycota</taxon>
        <taxon>Saccharomycotina</taxon>
        <taxon>Saccharomycetes</taxon>
        <taxon>Saccharomycetales</taxon>
        <taxon>Saccharomycetaceae</taxon>
        <taxon>Arxiozyma</taxon>
    </lineage>
</organism>
<dbReference type="EMBL" id="JAWIZZ010000047">
    <property type="protein sequence ID" value="KAK5779059.1"/>
    <property type="molecule type" value="Genomic_DNA"/>
</dbReference>
<feature type="compositionally biased region" description="Low complexity" evidence="8">
    <location>
        <begin position="10"/>
        <end position="21"/>
    </location>
</feature>
<dbReference type="GO" id="GO:0005634">
    <property type="term" value="C:nucleus"/>
    <property type="evidence" value="ECO:0007669"/>
    <property type="project" value="UniProtKB-SubCell"/>
</dbReference>
<evidence type="ECO:0000313" key="10">
    <source>
        <dbReference type="EMBL" id="KAK5779059.1"/>
    </source>
</evidence>
<keyword evidence="5" id="KW-0378">Hydrolase</keyword>
<feature type="compositionally biased region" description="Polar residues" evidence="8">
    <location>
        <begin position="61"/>
        <end position="74"/>
    </location>
</feature>
<name>A0AAN7W0Z9_9SACH</name>
<dbReference type="SMART" id="SM00479">
    <property type="entry name" value="EXOIII"/>
    <property type="match status" value="1"/>
</dbReference>
<accession>A0AAN7W0Z9</accession>
<feature type="region of interest" description="Disordered" evidence="8">
    <location>
        <begin position="61"/>
        <end position="105"/>
    </location>
</feature>
<evidence type="ECO:0000256" key="6">
    <source>
        <dbReference type="ARBA" id="ARBA00022839"/>
    </source>
</evidence>
<dbReference type="InterPro" id="IPR012337">
    <property type="entry name" value="RNaseH-like_sf"/>
</dbReference>
<evidence type="ECO:0000256" key="3">
    <source>
        <dbReference type="ARBA" id="ARBA00022552"/>
    </source>
</evidence>
<feature type="region of interest" description="Disordered" evidence="8">
    <location>
        <begin position="1"/>
        <end position="27"/>
    </location>
</feature>
<comment type="caution">
    <text evidence="10">The sequence shown here is derived from an EMBL/GenBank/DDBJ whole genome shotgun (WGS) entry which is preliminary data.</text>
</comment>
<evidence type="ECO:0000256" key="2">
    <source>
        <dbReference type="ARBA" id="ARBA00006357"/>
    </source>
</evidence>
<dbReference type="GO" id="GO:0003676">
    <property type="term" value="F:nucleic acid binding"/>
    <property type="evidence" value="ECO:0007669"/>
    <property type="project" value="InterPro"/>
</dbReference>
<evidence type="ECO:0000256" key="1">
    <source>
        <dbReference type="ARBA" id="ARBA00004123"/>
    </source>
</evidence>
<evidence type="ECO:0000313" key="11">
    <source>
        <dbReference type="Proteomes" id="UP001306508"/>
    </source>
</evidence>
<dbReference type="InterPro" id="IPR013520">
    <property type="entry name" value="Ribonucl_H"/>
</dbReference>
<dbReference type="Pfam" id="PF00929">
    <property type="entry name" value="RNase_T"/>
    <property type="match status" value="1"/>
</dbReference>
<dbReference type="CDD" id="cd06145">
    <property type="entry name" value="REX1_like"/>
    <property type="match status" value="1"/>
</dbReference>
<evidence type="ECO:0000256" key="5">
    <source>
        <dbReference type="ARBA" id="ARBA00022801"/>
    </source>
</evidence>
<protein>
    <recommendedName>
        <fullName evidence="9">Exonuclease domain-containing protein</fullName>
    </recommendedName>
</protein>
<evidence type="ECO:0000256" key="7">
    <source>
        <dbReference type="ARBA" id="ARBA00023242"/>
    </source>
</evidence>
<dbReference type="InterPro" id="IPR036397">
    <property type="entry name" value="RNaseH_sf"/>
</dbReference>
<dbReference type="GO" id="GO:0004527">
    <property type="term" value="F:exonuclease activity"/>
    <property type="evidence" value="ECO:0007669"/>
    <property type="project" value="UniProtKB-KW"/>
</dbReference>
<dbReference type="PANTHER" id="PTHR12801">
    <property type="entry name" value="RNA EXONUCLEASE REXO1 / RECO3 FAMILY MEMBER-RELATED"/>
    <property type="match status" value="1"/>
</dbReference>
<dbReference type="InterPro" id="IPR034922">
    <property type="entry name" value="REX1-like_exo"/>
</dbReference>
<keyword evidence="11" id="KW-1185">Reference proteome</keyword>
<dbReference type="Gene3D" id="3.30.420.10">
    <property type="entry name" value="Ribonuclease H-like superfamily/Ribonuclease H"/>
    <property type="match status" value="1"/>
</dbReference>
<dbReference type="InterPro" id="IPR047021">
    <property type="entry name" value="REXO1/3/4-like"/>
</dbReference>
<evidence type="ECO:0000259" key="9">
    <source>
        <dbReference type="SMART" id="SM00479"/>
    </source>
</evidence>
<gene>
    <name evidence="10" type="ORF">RI543_002943</name>
</gene>
<keyword evidence="6" id="KW-0269">Exonuclease</keyword>
<evidence type="ECO:0000256" key="8">
    <source>
        <dbReference type="SAM" id="MobiDB-lite"/>
    </source>
</evidence>
<comment type="subcellular location">
    <subcellularLocation>
        <location evidence="1">Nucleus</location>
    </subcellularLocation>
</comment>
<keyword evidence="7" id="KW-0539">Nucleus</keyword>
<comment type="similarity">
    <text evidence="2">Belongs to the REXO1/REXO3 family.</text>
</comment>
<dbReference type="AlphaFoldDB" id="A0AAN7W0Z9"/>
<dbReference type="FunFam" id="3.30.420.10:FF:000019">
    <property type="entry name" value="RNA exonuclease NEF-sp"/>
    <property type="match status" value="1"/>
</dbReference>
<feature type="domain" description="Exonuclease" evidence="9">
    <location>
        <begin position="356"/>
        <end position="516"/>
    </location>
</feature>
<keyword evidence="3" id="KW-0698">rRNA processing</keyword>
<evidence type="ECO:0000256" key="4">
    <source>
        <dbReference type="ARBA" id="ARBA00022722"/>
    </source>
</evidence>
<keyword evidence="4" id="KW-0540">Nuclease</keyword>
<sequence length="699" mass="79328">MIDPTSPNVSPKKSSELSLPSQDLNLNINKPQSVRNEVARLNINETDNVKTDIVNSLNSSLQTIPYPTTTSSSNHVKRRRSSATLSSNQLLNLNSTNQSNEDQLEQNSVTLGKIAKKKKRNSSDRPFDIKILDKFFYYEEPNKNHTNKKTDHDNVNNLKQNIKKKYRISIKDIRDLILFLMYGTNNSPQWVNISNRSSLTKLVVLFIPGLEPQDYNLPVGSSFFLNSGKLRKQKLQYSRLTTDIAKSQTFTHFENTAVCAPGSRLSLFSAYNTFVNVGLTKNEKIALKNELSKKKVTVYDLLLPLSKLLENNYPIHVDTPNISDDYKTKLIEIQRNEESSSIWVDTKPSLDDSESHIYGLDCEMCMSETGFVVTRVSLVNFQNETIYDELVKPDVPITDYLTKYSGITKEKLDPVTRSLKDVQQDIINLISSNDILVGHSLQSDLNVLKLRHPKIIDTAIIYDHKAGPPFKPSLKFLVSEYLNYSIQEDVNNGHNSIEDAKACINLLKSKILHGMAFGKSVDTENLFERLAKKSYKRAILLNDSVVTNVSSADSNYISCVRCQSDKEIMENIISQSEKYDLFVGRLRDLEFVRQYSTPSLLSMRQVPSIEDNGETNIEDVIIDNFLKELDSLYNNLPSNSLIVLLSGSGDTKNWTRLMNELNKCDTKEEKMKKRESLENDIEKSVVKARDGVATFIVKN</sequence>
<dbReference type="PANTHER" id="PTHR12801:SF115">
    <property type="entry name" value="FI18136P1-RELATED"/>
    <property type="match status" value="1"/>
</dbReference>
<dbReference type="SUPFAM" id="SSF53098">
    <property type="entry name" value="Ribonuclease H-like"/>
    <property type="match status" value="1"/>
</dbReference>
<proteinExistence type="inferred from homology"/>
<feature type="compositionally biased region" description="Low complexity" evidence="8">
    <location>
        <begin position="82"/>
        <end position="100"/>
    </location>
</feature>
<dbReference type="Proteomes" id="UP001306508">
    <property type="component" value="Unassembled WGS sequence"/>
</dbReference>